<organism evidence="2">
    <name type="scientific">termite gut metagenome</name>
    <dbReference type="NCBI Taxonomy" id="433724"/>
    <lineage>
        <taxon>unclassified sequences</taxon>
        <taxon>metagenomes</taxon>
        <taxon>organismal metagenomes</taxon>
    </lineage>
</organism>
<protein>
    <recommendedName>
        <fullName evidence="1">VOC domain-containing protein</fullName>
    </recommendedName>
</protein>
<name>A0A5J4RNN7_9ZZZZ</name>
<accession>A0A5J4RNN7</accession>
<evidence type="ECO:0000313" key="2">
    <source>
        <dbReference type="EMBL" id="KAA6335269.1"/>
    </source>
</evidence>
<dbReference type="InterPro" id="IPR004360">
    <property type="entry name" value="Glyas_Fos-R_dOase_dom"/>
</dbReference>
<dbReference type="PROSITE" id="PS51819">
    <property type="entry name" value="VOC"/>
    <property type="match status" value="1"/>
</dbReference>
<proteinExistence type="predicted"/>
<dbReference type="InterPro" id="IPR037523">
    <property type="entry name" value="VOC_core"/>
</dbReference>
<sequence length="127" mass="14691">MEYLSLMPNIGVENVNETVKFYAETLGFKQIMSAPDTGELVWAMVGSENVFIAFQETQNLQKEYPSLKDKPQNATLTFYIKMKGMKELYERLKDTNYLAKELHKTFYGTDEFAIYDNNGFVLTITED</sequence>
<evidence type="ECO:0000259" key="1">
    <source>
        <dbReference type="PROSITE" id="PS51819"/>
    </source>
</evidence>
<dbReference type="SUPFAM" id="SSF54593">
    <property type="entry name" value="Glyoxalase/Bleomycin resistance protein/Dihydroxybiphenyl dioxygenase"/>
    <property type="match status" value="1"/>
</dbReference>
<dbReference type="InterPro" id="IPR029068">
    <property type="entry name" value="Glyas_Bleomycin-R_OHBP_Dase"/>
</dbReference>
<dbReference type="Gene3D" id="3.10.180.10">
    <property type="entry name" value="2,3-Dihydroxybiphenyl 1,2-Dioxygenase, domain 1"/>
    <property type="match status" value="1"/>
</dbReference>
<dbReference type="Pfam" id="PF00903">
    <property type="entry name" value="Glyoxalase"/>
    <property type="match status" value="1"/>
</dbReference>
<gene>
    <name evidence="2" type="ORF">EZS27_016484</name>
</gene>
<reference evidence="2" key="1">
    <citation type="submission" date="2019-03" db="EMBL/GenBank/DDBJ databases">
        <title>Single cell metagenomics reveals metabolic interactions within the superorganism composed of flagellate Streblomastix strix and complex community of Bacteroidetes bacteria on its surface.</title>
        <authorList>
            <person name="Treitli S.C."/>
            <person name="Kolisko M."/>
            <person name="Husnik F."/>
            <person name="Keeling P."/>
            <person name="Hampl V."/>
        </authorList>
    </citation>
    <scope>NUCLEOTIDE SEQUENCE</scope>
    <source>
        <strain evidence="2">STM</strain>
    </source>
</reference>
<dbReference type="EMBL" id="SNRY01000911">
    <property type="protein sequence ID" value="KAA6335269.1"/>
    <property type="molecule type" value="Genomic_DNA"/>
</dbReference>
<feature type="domain" description="VOC" evidence="1">
    <location>
        <begin position="2"/>
        <end position="127"/>
    </location>
</feature>
<comment type="caution">
    <text evidence="2">The sequence shown here is derived from an EMBL/GenBank/DDBJ whole genome shotgun (WGS) entry which is preliminary data.</text>
</comment>
<dbReference type="AlphaFoldDB" id="A0A5J4RNN7"/>